<dbReference type="HOGENOM" id="CLU_014673_0_2_11"/>
<comment type="catalytic activity">
    <reaction evidence="4 5">
        <text>uridine(38/39/40) in tRNA = pseudouridine(38/39/40) in tRNA</text>
        <dbReference type="Rhea" id="RHEA:22376"/>
        <dbReference type="Rhea" id="RHEA-COMP:10085"/>
        <dbReference type="Rhea" id="RHEA-COMP:10087"/>
        <dbReference type="ChEBI" id="CHEBI:65314"/>
        <dbReference type="ChEBI" id="CHEBI:65315"/>
        <dbReference type="EC" id="5.4.99.12"/>
    </reaction>
</comment>
<keyword evidence="2 4" id="KW-0819">tRNA processing</keyword>
<accession>W5II59</accession>
<feature type="compositionally biased region" description="Low complexity" evidence="6">
    <location>
        <begin position="244"/>
        <end position="257"/>
    </location>
</feature>
<feature type="domain" description="Pseudouridine synthase I TruA alpha/beta" evidence="7">
    <location>
        <begin position="184"/>
        <end position="363"/>
    </location>
</feature>
<dbReference type="Gene3D" id="3.30.70.660">
    <property type="entry name" value="Pseudouridine synthase I, catalytic domain, C-terminal subdomain"/>
    <property type="match status" value="1"/>
</dbReference>
<comment type="similarity">
    <text evidence="1 4 5">Belongs to the tRNA pseudouridine synthase TruA family.</text>
</comment>
<dbReference type="EMBL" id="ADCX01000002">
    <property type="protein sequence ID" value="EFG26691.1"/>
    <property type="molecule type" value="Genomic_DNA"/>
</dbReference>
<dbReference type="InterPro" id="IPR020095">
    <property type="entry name" value="PsdUridine_synth_TruA_C"/>
</dbReference>
<dbReference type="GO" id="GO:0003723">
    <property type="term" value="F:RNA binding"/>
    <property type="evidence" value="ECO:0007669"/>
    <property type="project" value="InterPro"/>
</dbReference>
<dbReference type="Proteomes" id="UP000005777">
    <property type="component" value="Unassembled WGS sequence"/>
</dbReference>
<sequence length="382" mass="41832">MRLKIDCSYDGTDFHGWARQPDLRTVQGELEAAIAKVLHLWQPAGQTADYPSAFAKALANQSAPVSFWPHLVVAGRTDTGVHARGQVCHLDLDQDLLGRAQGHLDPARFKPWDALTYRLRRILPDDLSVSAISPAPEGFDARFSASDRVYVYRVADDQTSYDPRLRSFVLNLRRSTDIQIMNTALAEIVGLHDFGSFATPNPGGTTIREVKYAHWRRVGADSLSLSNYSPNSGNLMVETDRNAADCSPSSSGDSSRASSDHKSQIPTAHPGQSQSKTQAVGWRPGQDSAYQIDILESGLLEFTIIADAFAHNMVRSLVNASLQVGMGKKSLEWFLDKIHNPQREGASGPAPACGLTLEKVNYPPDNLLAARSQAIRAKRTLD</sequence>
<evidence type="ECO:0000256" key="2">
    <source>
        <dbReference type="ARBA" id="ARBA00022694"/>
    </source>
</evidence>
<evidence type="ECO:0000313" key="9">
    <source>
        <dbReference type="Proteomes" id="UP000005777"/>
    </source>
</evidence>
<feature type="region of interest" description="Disordered" evidence="6">
    <location>
        <begin position="242"/>
        <end position="283"/>
    </location>
</feature>
<comment type="caution">
    <text evidence="8">The sequence shown here is derived from an EMBL/GenBank/DDBJ whole genome shotgun (WGS) entry which is preliminary data.</text>
</comment>
<dbReference type="InterPro" id="IPR020094">
    <property type="entry name" value="TruA/RsuA/RluB/E/F_N"/>
</dbReference>
<dbReference type="EC" id="5.4.99.12" evidence="4"/>
<feature type="binding site" evidence="4">
    <location>
        <position position="150"/>
    </location>
    <ligand>
        <name>substrate</name>
    </ligand>
</feature>
<feature type="active site" description="Nucleophile" evidence="4">
    <location>
        <position position="78"/>
    </location>
</feature>
<gene>
    <name evidence="4" type="primary">truA</name>
    <name evidence="8" type="ORF">HMPREF9020_00317</name>
</gene>
<dbReference type="AlphaFoldDB" id="W5II59"/>
<evidence type="ECO:0000256" key="3">
    <source>
        <dbReference type="ARBA" id="ARBA00023235"/>
    </source>
</evidence>
<dbReference type="InterPro" id="IPR001406">
    <property type="entry name" value="PsdUridine_synth_TruA"/>
</dbReference>
<proteinExistence type="inferred from homology"/>
<evidence type="ECO:0000256" key="5">
    <source>
        <dbReference type="RuleBase" id="RU003792"/>
    </source>
</evidence>
<dbReference type="PANTHER" id="PTHR11142">
    <property type="entry name" value="PSEUDOURIDYLATE SYNTHASE"/>
    <property type="match status" value="1"/>
</dbReference>
<dbReference type="InterPro" id="IPR020097">
    <property type="entry name" value="PsdUridine_synth_TruA_a/b_dom"/>
</dbReference>
<comment type="subunit">
    <text evidence="4">Homodimer.</text>
</comment>
<dbReference type="CDD" id="cd02570">
    <property type="entry name" value="PseudoU_synth_EcTruA"/>
    <property type="match status" value="1"/>
</dbReference>
<organism evidence="8 9">
    <name type="scientific">Scardovia inopinata F0304</name>
    <dbReference type="NCBI Taxonomy" id="641146"/>
    <lineage>
        <taxon>Bacteria</taxon>
        <taxon>Bacillati</taxon>
        <taxon>Actinomycetota</taxon>
        <taxon>Actinomycetes</taxon>
        <taxon>Bifidobacteriales</taxon>
        <taxon>Bifidobacteriaceae</taxon>
        <taxon>Scardovia</taxon>
    </lineage>
</organism>
<evidence type="ECO:0000256" key="4">
    <source>
        <dbReference type="HAMAP-Rule" id="MF_00171"/>
    </source>
</evidence>
<dbReference type="InterPro" id="IPR020103">
    <property type="entry name" value="PsdUridine_synth_cat_dom_sf"/>
</dbReference>
<evidence type="ECO:0000256" key="6">
    <source>
        <dbReference type="SAM" id="MobiDB-lite"/>
    </source>
</evidence>
<protein>
    <recommendedName>
        <fullName evidence="4">tRNA pseudouridine synthase A</fullName>
        <ecNumber evidence="4">5.4.99.12</ecNumber>
    </recommendedName>
    <alternativeName>
        <fullName evidence="4">tRNA pseudouridine(38-40) synthase</fullName>
    </alternativeName>
    <alternativeName>
        <fullName evidence="4">tRNA pseudouridylate synthase I</fullName>
    </alternativeName>
    <alternativeName>
        <fullName evidence="4">tRNA-uridine isomerase I</fullName>
    </alternativeName>
</protein>
<evidence type="ECO:0000256" key="1">
    <source>
        <dbReference type="ARBA" id="ARBA00009375"/>
    </source>
</evidence>
<dbReference type="eggNOG" id="COG0101">
    <property type="taxonomic scope" value="Bacteria"/>
</dbReference>
<evidence type="ECO:0000313" key="8">
    <source>
        <dbReference type="EMBL" id="EFG26691.1"/>
    </source>
</evidence>
<name>W5II59_SCAIO</name>
<dbReference type="Gene3D" id="3.30.70.580">
    <property type="entry name" value="Pseudouridine synthase I, catalytic domain, N-terminal subdomain"/>
    <property type="match status" value="1"/>
</dbReference>
<keyword evidence="3 4" id="KW-0413">Isomerase</keyword>
<keyword evidence="9" id="KW-1185">Reference proteome</keyword>
<comment type="caution">
    <text evidence="4">Lacks conserved residue(s) required for the propagation of feature annotation.</text>
</comment>
<reference evidence="8 9" key="1">
    <citation type="submission" date="2012-01" db="EMBL/GenBank/DDBJ databases">
        <title>The Genome Sequence of Scardovia inopinata F0304.</title>
        <authorList>
            <consortium name="The Broad Institute Genome Sequencing Platform"/>
            <person name="Earl A."/>
            <person name="Ward D."/>
            <person name="Feldgarden M."/>
            <person name="Gevers D."/>
            <person name="Izard J."/>
            <person name="Baranova O.V."/>
            <person name="Blanton J.M."/>
            <person name="Tanner A.C."/>
            <person name="Dewhirst F.E."/>
            <person name="Young S.K."/>
            <person name="Zeng Q."/>
            <person name="Gargeya S."/>
            <person name="Fitzgerald M."/>
            <person name="Haas B."/>
            <person name="Abouelleil A."/>
            <person name="Alvarado L."/>
            <person name="Arachchi H.M."/>
            <person name="Berlin A."/>
            <person name="Chapman S.B."/>
            <person name="Gearin G."/>
            <person name="Goldberg J."/>
            <person name="Griggs A."/>
            <person name="Gujja S."/>
            <person name="Hansen M."/>
            <person name="Heiman D."/>
            <person name="Howarth C."/>
            <person name="Larimer J."/>
            <person name="Lui A."/>
            <person name="MacDonald P.J."/>
            <person name="McCowen C."/>
            <person name="Montmayeur A."/>
            <person name="Murphy C."/>
            <person name="Neiman D."/>
            <person name="Pearson M."/>
            <person name="Priest M."/>
            <person name="Roberts A."/>
            <person name="Saif S."/>
            <person name="Shea T."/>
            <person name="Sisk P."/>
            <person name="Stolte C."/>
            <person name="Sykes S."/>
            <person name="Wortman J."/>
            <person name="Nusbaum C."/>
            <person name="Birren B."/>
        </authorList>
    </citation>
    <scope>NUCLEOTIDE SEQUENCE [LARGE SCALE GENOMIC DNA]</scope>
    <source>
        <strain evidence="8 9">F0304</strain>
    </source>
</reference>
<feature type="compositionally biased region" description="Polar residues" evidence="6">
    <location>
        <begin position="264"/>
        <end position="278"/>
    </location>
</feature>
<dbReference type="PANTHER" id="PTHR11142:SF0">
    <property type="entry name" value="TRNA PSEUDOURIDINE SYNTHASE-LIKE 1"/>
    <property type="match status" value="1"/>
</dbReference>
<dbReference type="HAMAP" id="MF_00171">
    <property type="entry name" value="TruA"/>
    <property type="match status" value="1"/>
</dbReference>
<dbReference type="Pfam" id="PF01416">
    <property type="entry name" value="PseudoU_synth_1"/>
    <property type="match status" value="1"/>
</dbReference>
<dbReference type="SUPFAM" id="SSF55120">
    <property type="entry name" value="Pseudouridine synthase"/>
    <property type="match status" value="1"/>
</dbReference>
<comment type="function">
    <text evidence="4">Formation of pseudouridine at positions 38, 39 and 40 in the anticodon stem and loop of transfer RNAs.</text>
</comment>
<dbReference type="GO" id="GO:0031119">
    <property type="term" value="P:tRNA pseudouridine synthesis"/>
    <property type="evidence" value="ECO:0007669"/>
    <property type="project" value="UniProtKB-UniRule"/>
</dbReference>
<dbReference type="GO" id="GO:0160147">
    <property type="term" value="F:tRNA pseudouridine(38-40) synthase activity"/>
    <property type="evidence" value="ECO:0007669"/>
    <property type="project" value="UniProtKB-EC"/>
</dbReference>
<dbReference type="RefSeq" id="WP_006292652.1">
    <property type="nucleotide sequence ID" value="NZ_GG770225.1"/>
</dbReference>
<evidence type="ECO:0000259" key="7">
    <source>
        <dbReference type="Pfam" id="PF01416"/>
    </source>
</evidence>